<keyword evidence="2" id="KW-0812">Transmembrane</keyword>
<feature type="compositionally biased region" description="Polar residues" evidence="1">
    <location>
        <begin position="1060"/>
        <end position="1069"/>
    </location>
</feature>
<feature type="compositionally biased region" description="Polar residues" evidence="1">
    <location>
        <begin position="1383"/>
        <end position="1407"/>
    </location>
</feature>
<feature type="region of interest" description="Disordered" evidence="1">
    <location>
        <begin position="1034"/>
        <end position="1106"/>
    </location>
</feature>
<feature type="compositionally biased region" description="Low complexity" evidence="1">
    <location>
        <begin position="511"/>
        <end position="527"/>
    </location>
</feature>
<feature type="compositionally biased region" description="Low complexity" evidence="1">
    <location>
        <begin position="222"/>
        <end position="253"/>
    </location>
</feature>
<feature type="region of interest" description="Disordered" evidence="1">
    <location>
        <begin position="310"/>
        <end position="332"/>
    </location>
</feature>
<feature type="compositionally biased region" description="Polar residues" evidence="1">
    <location>
        <begin position="819"/>
        <end position="876"/>
    </location>
</feature>
<feature type="compositionally biased region" description="Low complexity" evidence="1">
    <location>
        <begin position="115"/>
        <end position="130"/>
    </location>
</feature>
<feature type="compositionally biased region" description="Low complexity" evidence="1">
    <location>
        <begin position="185"/>
        <end position="209"/>
    </location>
</feature>
<feature type="region of interest" description="Disordered" evidence="1">
    <location>
        <begin position="145"/>
        <end position="253"/>
    </location>
</feature>
<feature type="compositionally biased region" description="Polar residues" evidence="1">
    <location>
        <begin position="310"/>
        <end position="326"/>
    </location>
</feature>
<sequence length="2455" mass="260428">MAFNLKRAHNYFCIADFYGVDRAYGLWIAVSDTGCPFQKNWKTPALLGMITKCLMTIGMVLFLLQPVLATEDQGNYETSAFAALSQDPVATVGPSHLLATLVLAEEESISAVNPEPSGSSESTTETLTSDSTAFQSIHTLLTSSKTAMHKPTLVQSPTSPITPNNGSQTTRWPSEVSTEDSASLTSKDAAAVTSASTSSSGLTTSTMHSALSPNQSVPYTDSTIPSLSISTETSSISKEPTSGSSPSTSSLTTTSLHLTQTSANTIALTQSTVKPTEVPFTAETLASLGPSSGTTKLVTLSDSVYSTSNGITVPNETSQGTEANTHTAETTMSTSSFMTTVQTTNKDIPVTHPTSVVPSVATEYILSTFSDYSTIGSAETSKPTTLTSTGFPAVMTTSQVNQNETNQTTNDVFTADSRTTVLSLSPSVTTEYPTPASVTTSSLNTHVSSRITTTTVSQTTKEVTGHFSSQTTLLYSTKPTVSTSLPTSTSAGFITVDETSTVSDSQQTTVSNSVTSSTGLTVSVNGSLPSPTTVKDKTTSLTSAFPTMGSTVPSSTEDTTSGPLPTKNGTSIVSTRQSTVSSFVSVSETAFTLSTIKPEDTTEVTISQTHTTGPPLFSTMTPAHTSTTELTSPTVFSTEHMTNLLSTPESTVSSSFTTRVTEDTSTESQTTVPVVTSTIQELSTLTGPTENITIPSTSSLPNLPSPVASSASTGATSAQSTASVNVSFSTASPTTKVATDRTTIFYSSSPIVSTSSTFTSEGLITGDKTSTVSDSQQTTSDGVTSSTSVSMSDTTSGSVTERNTNAFTSEVATVWYTTDSINGSSNPSPTTVTDKTSTATEVSSFTSAFPTMASTVPSSTEDTTSGPLPTENGTSIVTGTQTTVSSMVTTNTTSGSSDFTSAVHSSVEPTSTGSLTEFTNWSSTLPTTSPTELTSTVSSSVTSGSLTSPGNSSMEPTSVPYTGTESGNGSTTLATTDWLSRSTEVSTTKPEDTTEVSTFQTSTEPALSSTITSANASPTANVNTSAITDATAMVNSSSTPDISVSSTEDTSSKSELTSTVSPVTTPQGLTTMITPTENQTTNTQTTLSSSVSVNSSSTTESVGSTASMTTLEVNPNETTPDQTTIYLSSTTSNINMTTSSSTESPTTLLTPFSSPIPSSESTETATSETTSTTERTTFMLSSPSASPEVSTFQTHFTEPPLSSSMTPSHTSPTEIPSTVFPTANVTHSVITEEMTTGNIASTSGSTVSSSLTTVATEGTSLESVTTTTVPSLTSTTITVNTTTADTVETTSTQLTPASTTHTTHVTVTNVTTPYTPTTTLATPTTAMASTTQTGTPPISTTQLVTDTETVVTSGGTSVAPETTETSSSPSVTITAALTSMITMSSQTTRDTASTVQSTTRPPSTTTVKPPLECKITERIWVKTVLSLKLRRNRVDDALKQNLRTGLTQALQNAFNNSAVHAQIESLTGTTNVTVGYYATNGRIVYISAVVIKVLTDYGDLMSDIKQHVTNVQSLPIPVAPWIPTPALWMQLKTVLRFVGANDNIQSCNFVQTMEQRLQNAFAEAESKVLNANNNLTVQILNTSQSAESPAVTLIYVVWNQTVMLNGTVSSSLLNQLTAELVGYYLFFPPLIIAEPLKYNNLDTSPSTKDYWVTTVIQDVGNSSLNGNYQSFASLMEQRLAELLVIAQQQGRRFRRATTVGSYTVQMVEMKRVEGAKNPVALTYYVLQNGTPLLGTTTAKILNTIDSQTMALTLGYFVQLQAEPVVKNPPNNLWIIAAVLAPIAVVTVIIIIITAVLCRKNKNDFKSDTMANMHQRAKIEAICNRSYLLQPVQGFDYAKQHLGQQGGEEEETSPVTQETGVLPLPVRDAPLSQERGISQDGSTTKTTMTSEISKSRLPSGDSSVISNASGKPNTGRISPQKMTTQQKMKKEESRKKNVPMSDEEDGAVLFDRVSRSSPDPYDTSSGSLQLIAIKPLAAPPSNSHPDSDRSQDSAVINGEVNKALKQKSDIEHYRNKLRLKAKRKGYYDFPALDGNSKSLPQKQRHMYEKAQMELDKVLDPDEDMSSTYVKSKNRQSHMKSPAYRSKQSLNSPSPGGTEMDLLVTRERPRRGIRNSGYDTEPELIVETNVDHVAGPRGYTRGRQVKGHSETSTLSSQPSIDEVRQQMHLLLEEAFSLASAGQATTNRQQGQYNPVQQLPFSEVVTSAPGTMNRPRGAVQWVPAYNSDLYQYSLPRPAFRFSQLSDMAMGSPPPPVPPRSGPAAVTSLRRSTSDIGTKTRTSEPIGPEHQSQHEAAPFVPVTRAASVDQPVSNYSGNPAPAVYAIPANRPGYSGYFIPTPPTPYRSQTWMPYPAEGNVPSQWAEAVPLPGYVEAYPHSRYQQNSPPRLPRQCNQASSLHPTLDQALTPSTTASQQSLTENDASDTSLTNISTAALVKAIREEVAKLAKKQTDMFEFQV</sequence>
<feature type="compositionally biased region" description="Low complexity" evidence="1">
    <location>
        <begin position="922"/>
        <end position="950"/>
    </location>
</feature>
<feature type="compositionally biased region" description="Polar residues" evidence="1">
    <location>
        <begin position="2084"/>
        <end position="2093"/>
    </location>
</feature>
<feature type="compositionally biased region" description="Low complexity" evidence="1">
    <location>
        <begin position="877"/>
        <end position="897"/>
    </location>
</feature>
<feature type="region of interest" description="Disordered" evidence="1">
    <location>
        <begin position="1195"/>
        <end position="1218"/>
    </location>
</feature>
<name>A0A444U0Y4_ACIRT</name>
<feature type="region of interest" description="Disordered" evidence="1">
    <location>
        <begin position="755"/>
        <end position="804"/>
    </location>
</feature>
<reference evidence="3 4" key="1">
    <citation type="submission" date="2019-01" db="EMBL/GenBank/DDBJ databases">
        <title>Draft Genome and Complete Hox-Cluster Characterization of the Sterlet Sturgeon (Acipenser ruthenus).</title>
        <authorList>
            <person name="Wei Q."/>
        </authorList>
    </citation>
    <scope>NUCLEOTIDE SEQUENCE [LARGE SCALE GENOMIC DNA]</scope>
    <source>
        <strain evidence="3">WHYD16114868_AA</strain>
        <tissue evidence="3">Blood</tissue>
    </source>
</reference>
<gene>
    <name evidence="3" type="ORF">EOD39_0515</name>
</gene>
<feature type="compositionally biased region" description="Polar residues" evidence="1">
    <location>
        <begin position="2148"/>
        <end position="2157"/>
    </location>
</feature>
<feature type="compositionally biased region" description="Polar residues" evidence="1">
    <location>
        <begin position="153"/>
        <end position="184"/>
    </location>
</feature>
<keyword evidence="2" id="KW-1133">Transmembrane helix</keyword>
<feature type="region of interest" description="Disordered" evidence="1">
    <location>
        <begin position="109"/>
        <end position="130"/>
    </location>
</feature>
<feature type="compositionally biased region" description="Polar residues" evidence="1">
    <location>
        <begin position="2265"/>
        <end position="2276"/>
    </location>
</feature>
<proteinExistence type="predicted"/>
<accession>A0A444U0Y4</accession>
<feature type="region of interest" description="Disordered" evidence="1">
    <location>
        <begin position="511"/>
        <end position="573"/>
    </location>
</feature>
<feature type="region of interest" description="Disordered" evidence="1">
    <location>
        <begin position="1383"/>
        <end position="1408"/>
    </location>
</feature>
<keyword evidence="4" id="KW-1185">Reference proteome</keyword>
<feature type="compositionally biased region" description="Low complexity" evidence="1">
    <location>
        <begin position="695"/>
        <end position="723"/>
    </location>
</feature>
<evidence type="ECO:0000256" key="1">
    <source>
        <dbReference type="SAM" id="MobiDB-lite"/>
    </source>
</evidence>
<feature type="compositionally biased region" description="Polar residues" evidence="1">
    <location>
        <begin position="1899"/>
        <end position="1916"/>
    </location>
</feature>
<keyword evidence="2" id="KW-0472">Membrane</keyword>
<feature type="region of interest" description="Disordered" evidence="1">
    <location>
        <begin position="819"/>
        <end position="1020"/>
    </location>
</feature>
<feature type="compositionally biased region" description="Polar residues" evidence="1">
    <location>
        <begin position="898"/>
        <end position="921"/>
    </location>
</feature>
<dbReference type="PANTHER" id="PTHR21590">
    <property type="entry name" value="SEA DOMAIN-CONTAINING PROTEIN"/>
    <property type="match status" value="1"/>
</dbReference>
<evidence type="ECO:0000313" key="3">
    <source>
        <dbReference type="EMBL" id="RXM28828.1"/>
    </source>
</evidence>
<feature type="compositionally biased region" description="Polar residues" evidence="1">
    <location>
        <begin position="1874"/>
        <end position="1891"/>
    </location>
</feature>
<dbReference type="Proteomes" id="UP000289886">
    <property type="component" value="Unassembled WGS sequence"/>
</dbReference>
<comment type="caution">
    <text evidence="3">The sequence shown here is derived from an EMBL/GenBank/DDBJ whole genome shotgun (WGS) entry which is preliminary data.</text>
</comment>
<feature type="compositionally biased region" description="Low complexity" evidence="1">
    <location>
        <begin position="769"/>
        <end position="800"/>
    </location>
</feature>
<feature type="region of interest" description="Disordered" evidence="1">
    <location>
        <begin position="1841"/>
        <end position="1946"/>
    </location>
</feature>
<feature type="compositionally biased region" description="Polar residues" evidence="1">
    <location>
        <begin position="2376"/>
        <end position="2393"/>
    </location>
</feature>
<feature type="compositionally biased region" description="Polar residues" evidence="1">
    <location>
        <begin position="211"/>
        <end position="221"/>
    </location>
</feature>
<feature type="compositionally biased region" description="Low complexity" evidence="1">
    <location>
        <begin position="1070"/>
        <end position="1106"/>
    </location>
</feature>
<evidence type="ECO:0000256" key="2">
    <source>
        <dbReference type="SAM" id="Phobius"/>
    </source>
</evidence>
<feature type="region of interest" description="Disordered" evidence="1">
    <location>
        <begin position="2374"/>
        <end position="2393"/>
    </location>
</feature>
<dbReference type="Pfam" id="PF12877">
    <property type="entry name" value="KIAA1549"/>
    <property type="match status" value="1"/>
</dbReference>
<feature type="region of interest" description="Disordered" evidence="1">
    <location>
        <begin position="2058"/>
        <end position="2099"/>
    </location>
</feature>
<dbReference type="EMBL" id="SCEB01215572">
    <property type="protein sequence ID" value="RXM28828.1"/>
    <property type="molecule type" value="Genomic_DNA"/>
</dbReference>
<feature type="region of interest" description="Disordered" evidence="1">
    <location>
        <begin position="2246"/>
        <end position="2291"/>
    </location>
</feature>
<feature type="region of interest" description="Disordered" evidence="1">
    <location>
        <begin position="686"/>
        <end position="733"/>
    </location>
</feature>
<feature type="compositionally biased region" description="Polar residues" evidence="1">
    <location>
        <begin position="724"/>
        <end position="733"/>
    </location>
</feature>
<feature type="transmembrane region" description="Helical" evidence="2">
    <location>
        <begin position="1772"/>
        <end position="1796"/>
    </location>
</feature>
<feature type="compositionally biased region" description="Polar residues" evidence="1">
    <location>
        <begin position="995"/>
        <end position="1020"/>
    </location>
</feature>
<feature type="compositionally biased region" description="Low complexity" evidence="1">
    <location>
        <begin position="1199"/>
        <end position="1213"/>
    </location>
</feature>
<evidence type="ECO:0000313" key="4">
    <source>
        <dbReference type="Proteomes" id="UP000289886"/>
    </source>
</evidence>
<feature type="compositionally biased region" description="Pro residues" evidence="1">
    <location>
        <begin position="2248"/>
        <end position="2257"/>
    </location>
</feature>
<protein>
    <submittedName>
        <fullName evidence="3">UPF0606 protein KIAA1549L</fullName>
    </submittedName>
</protein>
<feature type="region of interest" description="Disordered" evidence="1">
    <location>
        <begin position="606"/>
        <end position="628"/>
    </location>
</feature>
<feature type="region of interest" description="Disordered" evidence="1">
    <location>
        <begin position="1136"/>
        <end position="1175"/>
    </location>
</feature>
<dbReference type="PANTHER" id="PTHR21590:SF3">
    <property type="entry name" value="UPF0606 PROTEIN KIAA1549L"/>
    <property type="match status" value="1"/>
</dbReference>
<organism evidence="3 4">
    <name type="scientific">Acipenser ruthenus</name>
    <name type="common">Sterlet sturgeon</name>
    <dbReference type="NCBI Taxonomy" id="7906"/>
    <lineage>
        <taxon>Eukaryota</taxon>
        <taxon>Metazoa</taxon>
        <taxon>Chordata</taxon>
        <taxon>Craniata</taxon>
        <taxon>Vertebrata</taxon>
        <taxon>Euteleostomi</taxon>
        <taxon>Actinopterygii</taxon>
        <taxon>Chondrostei</taxon>
        <taxon>Acipenseriformes</taxon>
        <taxon>Acipenseridae</taxon>
        <taxon>Acipenser</taxon>
    </lineage>
</organism>
<feature type="compositionally biased region" description="Polar residues" evidence="1">
    <location>
        <begin position="528"/>
        <end position="572"/>
    </location>
</feature>
<feature type="compositionally biased region" description="Low complexity" evidence="1">
    <location>
        <begin position="1036"/>
        <end position="1059"/>
    </location>
</feature>
<feature type="compositionally biased region" description="Polar residues" evidence="1">
    <location>
        <begin position="951"/>
        <end position="988"/>
    </location>
</feature>
<feature type="region of interest" description="Disordered" evidence="1">
    <location>
        <begin position="2133"/>
        <end position="2157"/>
    </location>
</feature>
<dbReference type="InterPro" id="IPR024606">
    <property type="entry name" value="KIAA1549"/>
</dbReference>